<proteinExistence type="predicted"/>
<organism evidence="1 2">
    <name type="scientific">Batillaria attramentaria</name>
    <dbReference type="NCBI Taxonomy" id="370345"/>
    <lineage>
        <taxon>Eukaryota</taxon>
        <taxon>Metazoa</taxon>
        <taxon>Spiralia</taxon>
        <taxon>Lophotrochozoa</taxon>
        <taxon>Mollusca</taxon>
        <taxon>Gastropoda</taxon>
        <taxon>Caenogastropoda</taxon>
        <taxon>Sorbeoconcha</taxon>
        <taxon>Cerithioidea</taxon>
        <taxon>Batillariidae</taxon>
        <taxon>Batillaria</taxon>
    </lineage>
</organism>
<dbReference type="EMBL" id="JACVVK020000037">
    <property type="protein sequence ID" value="KAK7500433.1"/>
    <property type="molecule type" value="Genomic_DNA"/>
</dbReference>
<dbReference type="AlphaFoldDB" id="A0ABD0LN72"/>
<dbReference type="Proteomes" id="UP001519460">
    <property type="component" value="Unassembled WGS sequence"/>
</dbReference>
<gene>
    <name evidence="1" type="ORF">BaRGS_00008340</name>
</gene>
<reference evidence="1 2" key="1">
    <citation type="journal article" date="2023" name="Sci. Data">
        <title>Genome assembly of the Korean intertidal mud-creeper Batillaria attramentaria.</title>
        <authorList>
            <person name="Patra A.K."/>
            <person name="Ho P.T."/>
            <person name="Jun S."/>
            <person name="Lee S.J."/>
            <person name="Kim Y."/>
            <person name="Won Y.J."/>
        </authorList>
    </citation>
    <scope>NUCLEOTIDE SEQUENCE [LARGE SCALE GENOMIC DNA]</scope>
    <source>
        <strain evidence="1">Wonlab-2016</strain>
    </source>
</reference>
<accession>A0ABD0LN72</accession>
<evidence type="ECO:0000313" key="1">
    <source>
        <dbReference type="EMBL" id="KAK7500433.1"/>
    </source>
</evidence>
<keyword evidence="2" id="KW-1185">Reference proteome</keyword>
<sequence length="143" mass="15829">MDESNRKASNQIRHDPLTPVVTCECLHNRYERQGTATDTPRRAPAAVFDDVTCCSGRRLVDVGLVNFALRVQLAFDDDGLRRGAEGVHGTGLAVSLFLEEKQTNGNQLEKNTTYIECLQEESARNDTLERGCYRISAKLSAAV</sequence>
<name>A0ABD0LN72_9CAEN</name>
<evidence type="ECO:0000313" key="2">
    <source>
        <dbReference type="Proteomes" id="UP001519460"/>
    </source>
</evidence>
<comment type="caution">
    <text evidence="1">The sequence shown here is derived from an EMBL/GenBank/DDBJ whole genome shotgun (WGS) entry which is preliminary data.</text>
</comment>
<protein>
    <submittedName>
        <fullName evidence="1">Uncharacterized protein</fullName>
    </submittedName>
</protein>